<evidence type="ECO:0000256" key="4">
    <source>
        <dbReference type="ARBA" id="ARBA00045027"/>
    </source>
</evidence>
<keyword evidence="5" id="KW-1185">Reference proteome</keyword>
<dbReference type="AlphaFoldDB" id="A0AAJ7T7J1"/>
<dbReference type="InterPro" id="IPR018627">
    <property type="entry name" value="ELP6"/>
</dbReference>
<evidence type="ECO:0000313" key="5">
    <source>
        <dbReference type="Proteomes" id="UP001318040"/>
    </source>
</evidence>
<evidence type="ECO:0000256" key="1">
    <source>
        <dbReference type="ARBA" id="ARBA00005043"/>
    </source>
</evidence>
<comment type="similarity">
    <text evidence="2">Belongs to the ELP6 family.</text>
</comment>
<gene>
    <name evidence="6" type="primary">LOC116943041</name>
</gene>
<dbReference type="CTD" id="54859"/>
<dbReference type="PANTHER" id="PTHR16184">
    <property type="entry name" value="ELONGATOR COMPLEX PROTEIN 6"/>
    <property type="match status" value="1"/>
</dbReference>
<dbReference type="GO" id="GO:0002098">
    <property type="term" value="P:tRNA wobble uridine modification"/>
    <property type="evidence" value="ECO:0007669"/>
    <property type="project" value="InterPro"/>
</dbReference>
<evidence type="ECO:0000313" key="6">
    <source>
        <dbReference type="RefSeq" id="XP_032811547.1"/>
    </source>
</evidence>
<organism evidence="5 6">
    <name type="scientific">Petromyzon marinus</name>
    <name type="common">Sea lamprey</name>
    <dbReference type="NCBI Taxonomy" id="7757"/>
    <lineage>
        <taxon>Eukaryota</taxon>
        <taxon>Metazoa</taxon>
        <taxon>Chordata</taxon>
        <taxon>Craniata</taxon>
        <taxon>Vertebrata</taxon>
        <taxon>Cyclostomata</taxon>
        <taxon>Hyperoartia</taxon>
        <taxon>Petromyzontiformes</taxon>
        <taxon>Petromyzontidae</taxon>
        <taxon>Petromyzon</taxon>
    </lineage>
</organism>
<name>A0AAJ7T7J1_PETMA</name>
<reference evidence="6" key="1">
    <citation type="submission" date="2025-08" db="UniProtKB">
        <authorList>
            <consortium name="RefSeq"/>
        </authorList>
    </citation>
    <scope>IDENTIFICATION</scope>
    <source>
        <tissue evidence="6">Sperm</tissue>
    </source>
</reference>
<dbReference type="GeneID" id="116943041"/>
<dbReference type="InterPro" id="IPR027417">
    <property type="entry name" value="P-loop_NTPase"/>
</dbReference>
<evidence type="ECO:0000256" key="2">
    <source>
        <dbReference type="ARBA" id="ARBA00008837"/>
    </source>
</evidence>
<sequence>MTGFKDIDDVLKRNSSRDGHLGASSPQPQEGSFVLLTEDQTDGGFLIHHFLSSYVKDGWKVCFIAMAQSFHHYATVAQKLGVNLGLARRDGQLVVLEGLTALRDLALDRVGERAEPAFPCSVLRPDSESLRDLYTSVKHCLLSSEPGSPVQRPVLIVDSVNSLSTLGFSVPATLAFLHYCRVLLNHTLHGDVVVLLSADSDVDDADGVTLHRSVAHQAHTELCAQALPSGAARDVDGLLTVWTRFPDQALPHASTRSRYRYKLHDRGLTLSPALDS</sequence>
<protein>
    <recommendedName>
        <fullName evidence="3">Elongator complex protein 6</fullName>
    </recommendedName>
    <alternativeName>
        <fullName evidence="4">Protein TMEM103</fullName>
    </alternativeName>
</protein>
<dbReference type="Proteomes" id="UP001318040">
    <property type="component" value="Chromosome 1"/>
</dbReference>
<dbReference type="PANTHER" id="PTHR16184:SF6">
    <property type="entry name" value="ELONGATOR COMPLEX PROTEIN 6"/>
    <property type="match status" value="1"/>
</dbReference>
<dbReference type="GO" id="GO:0033588">
    <property type="term" value="C:elongator holoenzyme complex"/>
    <property type="evidence" value="ECO:0007669"/>
    <property type="project" value="InterPro"/>
</dbReference>
<dbReference type="KEGG" id="pmrn:116943041"/>
<accession>A0AAJ7T7J1</accession>
<dbReference type="CDD" id="cd19495">
    <property type="entry name" value="Elp6"/>
    <property type="match status" value="1"/>
</dbReference>
<comment type="pathway">
    <text evidence="1">tRNA modification; 5-methoxycarbonylmethyl-2-thiouridine-tRNA biosynthesis.</text>
</comment>
<proteinExistence type="inferred from homology"/>
<dbReference type="RefSeq" id="XP_032811547.1">
    <property type="nucleotide sequence ID" value="XM_032955656.1"/>
</dbReference>
<dbReference type="Gene3D" id="3.40.50.300">
    <property type="entry name" value="P-loop containing nucleotide triphosphate hydrolases"/>
    <property type="match status" value="1"/>
</dbReference>
<dbReference type="Pfam" id="PF09807">
    <property type="entry name" value="ELP6"/>
    <property type="match status" value="1"/>
</dbReference>
<evidence type="ECO:0000256" key="3">
    <source>
        <dbReference type="ARBA" id="ARBA00020263"/>
    </source>
</evidence>